<dbReference type="Proteomes" id="UP000859547">
    <property type="component" value="Unassembled WGS sequence"/>
</dbReference>
<evidence type="ECO:0008006" key="3">
    <source>
        <dbReference type="Google" id="ProtNLM"/>
    </source>
</evidence>
<dbReference type="EMBL" id="DACTCB010000001">
    <property type="protein sequence ID" value="HAT4306739.1"/>
    <property type="molecule type" value="Genomic_DNA"/>
</dbReference>
<sequence>MEENKKNKSNSKVKEISEENECFVIMPIGDCDGYETGHFKRVYDSIIKPGIKNAGFKPYRADDNESSRIIHMDIIKKLIEAPMAICDLTTRNPNVLYELGIRQAFDKPVFIIQEKGTERIFDINIISTVDYEKGFEYENVIAAQESIRDGILATFNNEKDDVNSLISLIKVSAAILPTKEEINSISDNSMFKMIMNQLNYLNKKINEINNERATLKDESKNNDNKECLRGHKYIITEDGKIRKVFTNRGVVIEKKDNLENKVKTIDDEENFIAEILLDKEDLALKDRIFTRESKKQEKDYIIVKKDM</sequence>
<comment type="caution">
    <text evidence="2">The sequence shown here is derived from an EMBL/GenBank/DDBJ whole genome shotgun (WGS) entry which is preliminary data.</text>
</comment>
<protein>
    <recommendedName>
        <fullName evidence="3">Nucleoside 2-deoxyribosyltransferase</fullName>
    </recommendedName>
</protein>
<reference evidence="2" key="2">
    <citation type="submission" date="2020-07" db="EMBL/GenBank/DDBJ databases">
        <authorList>
            <consortium name="NCBI Pathogen Detection Project"/>
        </authorList>
    </citation>
    <scope>NUCLEOTIDE SEQUENCE</scope>
    <source>
        <strain evidence="2">C8</strain>
    </source>
</reference>
<dbReference type="AlphaFoldDB" id="A0A8H9UVP9"/>
<name>A0A8H9UVP9_CLOPF</name>
<evidence type="ECO:0000256" key="1">
    <source>
        <dbReference type="SAM" id="Coils"/>
    </source>
</evidence>
<feature type="coiled-coil region" evidence="1">
    <location>
        <begin position="198"/>
        <end position="225"/>
    </location>
</feature>
<organism evidence="2">
    <name type="scientific">Clostridium perfringens</name>
    <dbReference type="NCBI Taxonomy" id="1502"/>
    <lineage>
        <taxon>Bacteria</taxon>
        <taxon>Bacillati</taxon>
        <taxon>Bacillota</taxon>
        <taxon>Clostridia</taxon>
        <taxon>Eubacteriales</taxon>
        <taxon>Clostridiaceae</taxon>
        <taxon>Clostridium</taxon>
    </lineage>
</organism>
<reference evidence="2" key="1">
    <citation type="journal article" date="2018" name="Genome Biol.">
        <title>SKESA: strategic k-mer extension for scrupulous assemblies.</title>
        <authorList>
            <person name="Souvorov A."/>
            <person name="Agarwala R."/>
            <person name="Lipman D.J."/>
        </authorList>
    </citation>
    <scope>NUCLEOTIDE SEQUENCE</scope>
    <source>
        <strain evidence="2">C8</strain>
    </source>
</reference>
<accession>A0A8H9UVP9</accession>
<gene>
    <name evidence="2" type="ORF">I9080_000495</name>
</gene>
<proteinExistence type="predicted"/>
<evidence type="ECO:0000313" key="2">
    <source>
        <dbReference type="EMBL" id="HAT4306739.1"/>
    </source>
</evidence>
<keyword evidence="1" id="KW-0175">Coiled coil</keyword>